<sequence>MKIILIAILLSTFSLTACYKTPVQQGNILKQEDIDEVKPGMTKQQIAIILGTPTIADPFDQDRWDYINTYKSKGNFKKLKKFSLFFENNKLVKTEGNYYPNKDEVTTTDID</sequence>
<comment type="function">
    <text evidence="4">Part of the outer membrane protein assembly complex, which is involved in assembly and insertion of beta-barrel proteins into the outer membrane.</text>
</comment>
<keyword evidence="8" id="KW-1185">Reference proteome</keyword>
<dbReference type="RefSeq" id="WP_099019585.1">
    <property type="nucleotide sequence ID" value="NZ_NIHB01000003.1"/>
</dbReference>
<dbReference type="Gene3D" id="3.30.1450.10">
    <property type="match status" value="1"/>
</dbReference>
<evidence type="ECO:0000256" key="3">
    <source>
        <dbReference type="ARBA" id="ARBA00023237"/>
    </source>
</evidence>
<comment type="subcellular location">
    <subcellularLocation>
        <location evidence="4">Cell outer membrane</location>
        <topology evidence="4">Lipid-anchor</topology>
    </subcellularLocation>
</comment>
<dbReference type="GO" id="GO:1990063">
    <property type="term" value="C:Bam protein complex"/>
    <property type="evidence" value="ECO:0007669"/>
    <property type="project" value="TreeGrafter"/>
</dbReference>
<keyword evidence="2 4" id="KW-0472">Membrane</keyword>
<dbReference type="PROSITE" id="PS51257">
    <property type="entry name" value="PROKAR_LIPOPROTEIN"/>
    <property type="match status" value="1"/>
</dbReference>
<comment type="similarity">
    <text evidence="4">Belongs to the BamE family.</text>
</comment>
<dbReference type="EMBL" id="SNZB01000005">
    <property type="protein sequence ID" value="TDR18415.1"/>
    <property type="molecule type" value="Genomic_DNA"/>
</dbReference>
<dbReference type="PANTHER" id="PTHR37482">
    <property type="entry name" value="OUTER MEMBRANE PROTEIN ASSEMBLY FACTOR BAME"/>
    <property type="match status" value="1"/>
</dbReference>
<dbReference type="Pfam" id="PF04355">
    <property type="entry name" value="BamE"/>
    <property type="match status" value="1"/>
</dbReference>
<dbReference type="HAMAP" id="MF_00925">
    <property type="entry name" value="OM_assembly_BamE"/>
    <property type="match status" value="1"/>
</dbReference>
<evidence type="ECO:0000256" key="1">
    <source>
        <dbReference type="ARBA" id="ARBA00022729"/>
    </source>
</evidence>
<feature type="domain" description="Outer membrane protein assembly factor BamE" evidence="6">
    <location>
        <begin position="26"/>
        <end position="95"/>
    </location>
</feature>
<keyword evidence="1 4" id="KW-0732">Signal</keyword>
<evidence type="ECO:0000259" key="6">
    <source>
        <dbReference type="Pfam" id="PF04355"/>
    </source>
</evidence>
<evidence type="ECO:0000256" key="5">
    <source>
        <dbReference type="SAM" id="SignalP"/>
    </source>
</evidence>
<evidence type="ECO:0000256" key="2">
    <source>
        <dbReference type="ARBA" id="ARBA00023136"/>
    </source>
</evidence>
<dbReference type="Proteomes" id="UP000295724">
    <property type="component" value="Unassembled WGS sequence"/>
</dbReference>
<dbReference type="InterPro" id="IPR007450">
    <property type="entry name" value="BamE_dom"/>
</dbReference>
<dbReference type="GO" id="GO:0051205">
    <property type="term" value="P:protein insertion into membrane"/>
    <property type="evidence" value="ECO:0007669"/>
    <property type="project" value="UniProtKB-UniRule"/>
</dbReference>
<proteinExistence type="inferred from homology"/>
<name>A0A4R6XG94_9GAMM</name>
<dbReference type="InterPro" id="IPR037873">
    <property type="entry name" value="BamE-like"/>
</dbReference>
<dbReference type="InterPro" id="IPR026592">
    <property type="entry name" value="BamE"/>
</dbReference>
<dbReference type="GO" id="GO:0030674">
    <property type="term" value="F:protein-macromolecule adaptor activity"/>
    <property type="evidence" value="ECO:0007669"/>
    <property type="project" value="TreeGrafter"/>
</dbReference>
<keyword evidence="3 4" id="KW-0998">Cell outer membrane</keyword>
<dbReference type="GO" id="GO:0043165">
    <property type="term" value="P:Gram-negative-bacterium-type cell outer membrane assembly"/>
    <property type="evidence" value="ECO:0007669"/>
    <property type="project" value="UniProtKB-UniRule"/>
</dbReference>
<evidence type="ECO:0000313" key="8">
    <source>
        <dbReference type="Proteomes" id="UP000295724"/>
    </source>
</evidence>
<organism evidence="7 8">
    <name type="scientific">Marinicella litoralis</name>
    <dbReference type="NCBI Taxonomy" id="644220"/>
    <lineage>
        <taxon>Bacteria</taxon>
        <taxon>Pseudomonadati</taxon>
        <taxon>Pseudomonadota</taxon>
        <taxon>Gammaproteobacteria</taxon>
        <taxon>Lysobacterales</taxon>
        <taxon>Marinicellaceae</taxon>
        <taxon>Marinicella</taxon>
    </lineage>
</organism>
<evidence type="ECO:0000256" key="4">
    <source>
        <dbReference type="HAMAP-Rule" id="MF_00925"/>
    </source>
</evidence>
<feature type="signal peptide" evidence="5">
    <location>
        <begin position="1"/>
        <end position="17"/>
    </location>
</feature>
<dbReference type="OrthoDB" id="9808250at2"/>
<reference evidence="7 8" key="1">
    <citation type="submission" date="2019-03" db="EMBL/GenBank/DDBJ databases">
        <title>Genomic Encyclopedia of Type Strains, Phase IV (KMG-IV): sequencing the most valuable type-strain genomes for metagenomic binning, comparative biology and taxonomic classification.</title>
        <authorList>
            <person name="Goeker M."/>
        </authorList>
    </citation>
    <scope>NUCLEOTIDE SEQUENCE [LARGE SCALE GENOMIC DNA]</scope>
    <source>
        <strain evidence="7 8">DSM 25488</strain>
    </source>
</reference>
<feature type="chain" id="PRO_5021055138" description="Outer membrane protein assembly factor BamE" evidence="5">
    <location>
        <begin position="18"/>
        <end position="111"/>
    </location>
</feature>
<keyword evidence="4" id="KW-0449">Lipoprotein</keyword>
<comment type="caution">
    <text evidence="7">The sequence shown here is derived from an EMBL/GenBank/DDBJ whole genome shotgun (WGS) entry which is preliminary data.</text>
</comment>
<dbReference type="AlphaFoldDB" id="A0A4R6XG94"/>
<keyword evidence="4" id="KW-0564">Palmitate</keyword>
<comment type="subunit">
    <text evidence="4">Part of the Bam complex.</text>
</comment>
<protein>
    <recommendedName>
        <fullName evidence="4">Outer membrane protein assembly factor BamE</fullName>
    </recommendedName>
</protein>
<gene>
    <name evidence="4" type="primary">bamE</name>
    <name evidence="7" type="ORF">C8D91_2335</name>
</gene>
<accession>A0A4R6XG94</accession>
<evidence type="ECO:0000313" key="7">
    <source>
        <dbReference type="EMBL" id="TDR18415.1"/>
    </source>
</evidence>
<dbReference type="PANTHER" id="PTHR37482:SF1">
    <property type="entry name" value="OUTER MEMBRANE PROTEIN ASSEMBLY FACTOR BAME"/>
    <property type="match status" value="1"/>
</dbReference>